<feature type="transmembrane region" description="Helical" evidence="6">
    <location>
        <begin position="298"/>
        <end position="314"/>
    </location>
</feature>
<gene>
    <name evidence="7" type="ORF">GCM10009710_10060</name>
</gene>
<dbReference type="Proteomes" id="UP001501057">
    <property type="component" value="Unassembled WGS sequence"/>
</dbReference>
<keyword evidence="3 6" id="KW-0812">Transmembrane</keyword>
<feature type="transmembrane region" description="Helical" evidence="6">
    <location>
        <begin position="207"/>
        <end position="226"/>
    </location>
</feature>
<keyword evidence="8" id="KW-1185">Reference proteome</keyword>
<evidence type="ECO:0000313" key="7">
    <source>
        <dbReference type="EMBL" id="GAA1731403.1"/>
    </source>
</evidence>
<dbReference type="EMBL" id="BAAAME010000002">
    <property type="protein sequence ID" value="GAA1731403.1"/>
    <property type="molecule type" value="Genomic_DNA"/>
</dbReference>
<sequence>MDFGTIFSSALASALGPTAIVYALAAIGLNIHFGYTGLLNFGQAGFMAVGAFGLSVSVVTYDLPFAVGILIAVLAAVVLAIVLGVPTLRLRADYLAIATIATAEILRLIFGAVETKDVFGGSNGLSGFATTFYDLNPYNSGLDLGFISYRRGDLWTLTVGWALVILACLLVWLLMRSPWGRVLRSIREDEDAVRSLGKNVFAYKMQALVLGGVFGALGGIVLALFQNNVKGSDFSTNVTFYAYTALLIGGAARVLGPVIGAMIFWFLMTGIGSFFSQATSGTDPLIPSDIMSDTQASLVRLILVGLGLMLLMIYRPQGIFGDRKELAIDAR</sequence>
<evidence type="ECO:0000256" key="6">
    <source>
        <dbReference type="SAM" id="Phobius"/>
    </source>
</evidence>
<dbReference type="InterPro" id="IPR043428">
    <property type="entry name" value="LivM-like"/>
</dbReference>
<keyword evidence="2" id="KW-1003">Cell membrane</keyword>
<dbReference type="RefSeq" id="WP_344198390.1">
    <property type="nucleotide sequence ID" value="NZ_BAAAME010000002.1"/>
</dbReference>
<proteinExistence type="predicted"/>
<keyword evidence="4 6" id="KW-1133">Transmembrane helix</keyword>
<feature type="transmembrane region" description="Helical" evidence="6">
    <location>
        <begin position="38"/>
        <end position="59"/>
    </location>
</feature>
<reference evidence="7 8" key="1">
    <citation type="journal article" date="2019" name="Int. J. Syst. Evol. Microbiol.">
        <title>The Global Catalogue of Microorganisms (GCM) 10K type strain sequencing project: providing services to taxonomists for standard genome sequencing and annotation.</title>
        <authorList>
            <consortium name="The Broad Institute Genomics Platform"/>
            <consortium name="The Broad Institute Genome Sequencing Center for Infectious Disease"/>
            <person name="Wu L."/>
            <person name="Ma J."/>
        </authorList>
    </citation>
    <scope>NUCLEOTIDE SEQUENCE [LARGE SCALE GENOMIC DNA]</scope>
    <source>
        <strain evidence="7 8">JCM 13518</strain>
    </source>
</reference>
<dbReference type="InterPro" id="IPR001851">
    <property type="entry name" value="ABC_transp_permease"/>
</dbReference>
<evidence type="ECO:0000256" key="2">
    <source>
        <dbReference type="ARBA" id="ARBA00022475"/>
    </source>
</evidence>
<evidence type="ECO:0000256" key="1">
    <source>
        <dbReference type="ARBA" id="ARBA00004651"/>
    </source>
</evidence>
<evidence type="ECO:0000313" key="8">
    <source>
        <dbReference type="Proteomes" id="UP001501057"/>
    </source>
</evidence>
<dbReference type="PANTHER" id="PTHR30482:SF10">
    <property type="entry name" value="HIGH-AFFINITY BRANCHED-CHAIN AMINO ACID TRANSPORT PROTEIN BRAE"/>
    <property type="match status" value="1"/>
</dbReference>
<dbReference type="CDD" id="cd06581">
    <property type="entry name" value="TM_PBP1_LivM_like"/>
    <property type="match status" value="1"/>
</dbReference>
<protein>
    <submittedName>
        <fullName evidence="7">Branched-chain amino acid ABC transporter permease</fullName>
    </submittedName>
</protein>
<accession>A0ABN2JM56</accession>
<name>A0ABN2JM56_9ACTN</name>
<organism evidence="7 8">
    <name type="scientific">Aeromicrobium alkaliterrae</name>
    <dbReference type="NCBI Taxonomy" id="302168"/>
    <lineage>
        <taxon>Bacteria</taxon>
        <taxon>Bacillati</taxon>
        <taxon>Actinomycetota</taxon>
        <taxon>Actinomycetes</taxon>
        <taxon>Propionibacteriales</taxon>
        <taxon>Nocardioidaceae</taxon>
        <taxon>Aeromicrobium</taxon>
    </lineage>
</organism>
<feature type="transmembrane region" description="Helical" evidence="6">
    <location>
        <begin position="65"/>
        <end position="85"/>
    </location>
</feature>
<keyword evidence="5 6" id="KW-0472">Membrane</keyword>
<feature type="transmembrane region" description="Helical" evidence="6">
    <location>
        <begin position="6"/>
        <end position="31"/>
    </location>
</feature>
<comment type="caution">
    <text evidence="7">The sequence shown here is derived from an EMBL/GenBank/DDBJ whole genome shotgun (WGS) entry which is preliminary data.</text>
</comment>
<dbReference type="Pfam" id="PF02653">
    <property type="entry name" value="BPD_transp_2"/>
    <property type="match status" value="1"/>
</dbReference>
<dbReference type="PANTHER" id="PTHR30482">
    <property type="entry name" value="HIGH-AFFINITY BRANCHED-CHAIN AMINO ACID TRANSPORT SYSTEM PERMEASE"/>
    <property type="match status" value="1"/>
</dbReference>
<comment type="subcellular location">
    <subcellularLocation>
        <location evidence="1">Cell membrane</location>
        <topology evidence="1">Multi-pass membrane protein</topology>
    </subcellularLocation>
</comment>
<evidence type="ECO:0000256" key="4">
    <source>
        <dbReference type="ARBA" id="ARBA00022989"/>
    </source>
</evidence>
<evidence type="ECO:0000256" key="3">
    <source>
        <dbReference type="ARBA" id="ARBA00022692"/>
    </source>
</evidence>
<evidence type="ECO:0000256" key="5">
    <source>
        <dbReference type="ARBA" id="ARBA00023136"/>
    </source>
</evidence>
<feature type="transmembrane region" description="Helical" evidence="6">
    <location>
        <begin position="154"/>
        <end position="175"/>
    </location>
</feature>